<evidence type="ECO:0000313" key="3">
    <source>
        <dbReference type="Proteomes" id="UP000478837"/>
    </source>
</evidence>
<gene>
    <name evidence="2" type="ORF">GTW09_10480</name>
</gene>
<evidence type="ECO:0000313" key="2">
    <source>
        <dbReference type="EMBL" id="NDW21948.1"/>
    </source>
</evidence>
<name>A0A6L9MUX0_9ALTE</name>
<feature type="transmembrane region" description="Helical" evidence="1">
    <location>
        <begin position="105"/>
        <end position="124"/>
    </location>
</feature>
<keyword evidence="3" id="KW-1185">Reference proteome</keyword>
<comment type="caution">
    <text evidence="2">The sequence shown here is derived from an EMBL/GenBank/DDBJ whole genome shotgun (WGS) entry which is preliminary data.</text>
</comment>
<dbReference type="Proteomes" id="UP000478837">
    <property type="component" value="Unassembled WGS sequence"/>
</dbReference>
<dbReference type="AlphaFoldDB" id="A0A6L9MUX0"/>
<sequence>MDYLKALFWFVTAVIVVFCVICSRGNSGGSSDTFFMVSLGSWAPCLLAFVFHCLDKQARLMLYVTACSFIAVSAFAVYFLGLLSLHVLNTGSIGPSGIVLAVFPFWYIGLCIGGAAVGLCMYATESLIKKYA</sequence>
<protein>
    <submittedName>
        <fullName evidence="2">Uncharacterized protein</fullName>
    </submittedName>
</protein>
<proteinExistence type="predicted"/>
<keyword evidence="1" id="KW-1133">Transmembrane helix</keyword>
<feature type="transmembrane region" description="Helical" evidence="1">
    <location>
        <begin position="7"/>
        <end position="27"/>
    </location>
</feature>
<accession>A0A6L9MUX0</accession>
<reference evidence="2 3" key="1">
    <citation type="submission" date="2020-01" db="EMBL/GenBank/DDBJ databases">
        <title>Genomes of bacteria type strains.</title>
        <authorList>
            <person name="Chen J."/>
            <person name="Zhu S."/>
            <person name="Yang J."/>
        </authorList>
    </citation>
    <scope>NUCLEOTIDE SEQUENCE [LARGE SCALE GENOMIC DNA]</scope>
    <source>
        <strain evidence="2 3">LMG 22958</strain>
    </source>
</reference>
<organism evidence="2 3">
    <name type="scientific">Alteromonas hispanica</name>
    <dbReference type="NCBI Taxonomy" id="315421"/>
    <lineage>
        <taxon>Bacteria</taxon>
        <taxon>Pseudomonadati</taxon>
        <taxon>Pseudomonadota</taxon>
        <taxon>Gammaproteobacteria</taxon>
        <taxon>Alteromonadales</taxon>
        <taxon>Alteromonadaceae</taxon>
        <taxon>Alteromonas/Salinimonas group</taxon>
        <taxon>Alteromonas</taxon>
    </lineage>
</organism>
<feature type="transmembrane region" description="Helical" evidence="1">
    <location>
        <begin position="61"/>
        <end position="85"/>
    </location>
</feature>
<feature type="transmembrane region" description="Helical" evidence="1">
    <location>
        <begin position="33"/>
        <end position="54"/>
    </location>
</feature>
<evidence type="ECO:0000256" key="1">
    <source>
        <dbReference type="SAM" id="Phobius"/>
    </source>
</evidence>
<keyword evidence="1" id="KW-0472">Membrane</keyword>
<dbReference type="RefSeq" id="WP_163111828.1">
    <property type="nucleotide sequence ID" value="NZ_JAAAWP010000005.1"/>
</dbReference>
<dbReference type="EMBL" id="JAAAWP010000005">
    <property type="protein sequence ID" value="NDW21948.1"/>
    <property type="molecule type" value="Genomic_DNA"/>
</dbReference>
<keyword evidence="1" id="KW-0812">Transmembrane</keyword>